<dbReference type="Proteomes" id="UP000078292">
    <property type="component" value="Unassembled WGS sequence"/>
</dbReference>
<gene>
    <name evidence="2" type="ORF">A6F49_13275</name>
</gene>
<accession>A0A1B7LX27</accession>
<dbReference type="EMBL" id="LXEY01000021">
    <property type="protein sequence ID" value="OAV59748.1"/>
    <property type="molecule type" value="Genomic_DNA"/>
</dbReference>
<sequence length="92" mass="10358">MVTAFVMIKTDTNRIPEIAQELADKDGITQVYSVTGAWDLIAMVRVREFEELEDVISDRLSKITGVQATETHLAFRAYSRSDLEEGFALGFE</sequence>
<dbReference type="OrthoDB" id="70544at2"/>
<dbReference type="SUPFAM" id="SSF54909">
    <property type="entry name" value="Dimeric alpha+beta barrel"/>
    <property type="match status" value="1"/>
</dbReference>
<evidence type="ECO:0000313" key="3">
    <source>
        <dbReference type="Proteomes" id="UP000078292"/>
    </source>
</evidence>
<dbReference type="GO" id="GO:0005829">
    <property type="term" value="C:cytosol"/>
    <property type="evidence" value="ECO:0007669"/>
    <property type="project" value="TreeGrafter"/>
</dbReference>
<dbReference type="RefSeq" id="WP_043058252.1">
    <property type="nucleotide sequence ID" value="NZ_LXEY01000021.1"/>
</dbReference>
<dbReference type="Pfam" id="PF01037">
    <property type="entry name" value="AsnC_trans_reg"/>
    <property type="match status" value="1"/>
</dbReference>
<comment type="caution">
    <text evidence="2">The sequence shown here is derived from an EMBL/GenBank/DDBJ whole genome shotgun (WGS) entry which is preliminary data.</text>
</comment>
<name>A0A1B7LX27_9MICC</name>
<evidence type="ECO:0000259" key="1">
    <source>
        <dbReference type="Pfam" id="PF01037"/>
    </source>
</evidence>
<dbReference type="PANTHER" id="PTHR30154">
    <property type="entry name" value="LEUCINE-RESPONSIVE REGULATORY PROTEIN"/>
    <property type="match status" value="1"/>
</dbReference>
<proteinExistence type="predicted"/>
<reference evidence="2 3" key="1">
    <citation type="submission" date="2016-04" db="EMBL/GenBank/DDBJ databases">
        <title>First whole genome shotgun sequence of the bacterium Enteractinococcus sp. strain UASWS1574.</title>
        <authorList>
            <person name="Crovadore J."/>
            <person name="Chablais R."/>
            <person name="Lefort F."/>
        </authorList>
    </citation>
    <scope>NUCLEOTIDE SEQUENCE [LARGE SCALE GENOMIC DNA]</scope>
    <source>
        <strain evidence="2 3">UASWS1574</strain>
    </source>
</reference>
<dbReference type="GO" id="GO:0043565">
    <property type="term" value="F:sequence-specific DNA binding"/>
    <property type="evidence" value="ECO:0007669"/>
    <property type="project" value="TreeGrafter"/>
</dbReference>
<feature type="domain" description="Transcription regulator AsnC/Lrp ligand binding" evidence="1">
    <location>
        <begin position="6"/>
        <end position="76"/>
    </location>
</feature>
<dbReference type="Gene3D" id="3.30.70.920">
    <property type="match status" value="1"/>
</dbReference>
<evidence type="ECO:0000313" key="2">
    <source>
        <dbReference type="EMBL" id="OAV59748.1"/>
    </source>
</evidence>
<dbReference type="GO" id="GO:0043200">
    <property type="term" value="P:response to amino acid"/>
    <property type="evidence" value="ECO:0007669"/>
    <property type="project" value="TreeGrafter"/>
</dbReference>
<dbReference type="InterPro" id="IPR011008">
    <property type="entry name" value="Dimeric_a/b-barrel"/>
</dbReference>
<dbReference type="PANTHER" id="PTHR30154:SF34">
    <property type="entry name" value="TRANSCRIPTIONAL REGULATOR AZLB"/>
    <property type="match status" value="1"/>
</dbReference>
<dbReference type="AlphaFoldDB" id="A0A1B7LX27"/>
<dbReference type="STRING" id="1837282.A6F49_13275"/>
<keyword evidence="3" id="KW-1185">Reference proteome</keyword>
<organism evidence="2 3">
    <name type="scientific">Enteractinococcus helveticum</name>
    <dbReference type="NCBI Taxonomy" id="1837282"/>
    <lineage>
        <taxon>Bacteria</taxon>
        <taxon>Bacillati</taxon>
        <taxon>Actinomycetota</taxon>
        <taxon>Actinomycetes</taxon>
        <taxon>Micrococcales</taxon>
        <taxon>Micrococcaceae</taxon>
    </lineage>
</organism>
<dbReference type="InterPro" id="IPR019887">
    <property type="entry name" value="Tscrpt_reg_AsnC/Lrp_C"/>
</dbReference>
<protein>
    <submittedName>
        <fullName evidence="2">AsnC family transcriptional regulator</fullName>
    </submittedName>
</protein>